<dbReference type="GO" id="GO:0046685">
    <property type="term" value="P:response to arsenic-containing substance"/>
    <property type="evidence" value="ECO:0007669"/>
    <property type="project" value="UniProtKB-KW"/>
</dbReference>
<evidence type="ECO:0000256" key="1">
    <source>
        <dbReference type="ARBA" id="ARBA00022849"/>
    </source>
</evidence>
<name>A0A318S4C4_9DEIO</name>
<dbReference type="AlphaFoldDB" id="A0A318S4C4"/>
<evidence type="ECO:0000259" key="2">
    <source>
        <dbReference type="SMART" id="SM00226"/>
    </source>
</evidence>
<dbReference type="InterPro" id="IPR023485">
    <property type="entry name" value="Ptyr_pPase"/>
</dbReference>
<evidence type="ECO:0000313" key="4">
    <source>
        <dbReference type="Proteomes" id="UP000248326"/>
    </source>
</evidence>
<proteinExistence type="predicted"/>
<dbReference type="SUPFAM" id="SSF52788">
    <property type="entry name" value="Phosphotyrosine protein phosphatases I"/>
    <property type="match status" value="1"/>
</dbReference>
<comment type="caution">
    <text evidence="3">The sequence shown here is derived from an EMBL/GenBank/DDBJ whole genome shotgun (WGS) entry which is preliminary data.</text>
</comment>
<evidence type="ECO:0000313" key="3">
    <source>
        <dbReference type="EMBL" id="PYE53286.1"/>
    </source>
</evidence>
<dbReference type="InterPro" id="IPR036196">
    <property type="entry name" value="Ptyr_pPase_sf"/>
</dbReference>
<reference evidence="3 4" key="1">
    <citation type="submission" date="2018-06" db="EMBL/GenBank/DDBJ databases">
        <title>Genomic Encyclopedia of Type Strains, Phase IV (KMG-IV): sequencing the most valuable type-strain genomes for metagenomic binning, comparative biology and taxonomic classification.</title>
        <authorList>
            <person name="Goeker M."/>
        </authorList>
    </citation>
    <scope>NUCLEOTIDE SEQUENCE [LARGE SCALE GENOMIC DNA]</scope>
    <source>
        <strain evidence="3 4">DSM 18048</strain>
    </source>
</reference>
<gene>
    <name evidence="3" type="ORF">DES52_10958</name>
</gene>
<protein>
    <submittedName>
        <fullName evidence="3">Arsenate reductase</fullName>
    </submittedName>
</protein>
<dbReference type="EMBL" id="QJSX01000009">
    <property type="protein sequence ID" value="PYE53286.1"/>
    <property type="molecule type" value="Genomic_DNA"/>
</dbReference>
<feature type="domain" description="Phosphotyrosine protein phosphatase I" evidence="2">
    <location>
        <begin position="1"/>
        <end position="117"/>
    </location>
</feature>
<dbReference type="Proteomes" id="UP000248326">
    <property type="component" value="Unassembled WGS sequence"/>
</dbReference>
<dbReference type="Pfam" id="PF01451">
    <property type="entry name" value="LMWPc"/>
    <property type="match status" value="1"/>
</dbReference>
<sequence>MGEGLLRALARRHGVALEAHSAGIEATFVKPPAIEVMGELGIDLSSHSSKTLFDVPDPWNFDFVITVCDSAAEACPVYPAKTTRLHYPFTDPSGGSLARWRAVRDQMKARLEAFVLALRDGGDLPASYERTPAPEDA</sequence>
<keyword evidence="1" id="KW-0059">Arsenical resistance</keyword>
<accession>A0A318S4C4</accession>
<dbReference type="Gene3D" id="3.40.50.2300">
    <property type="match status" value="1"/>
</dbReference>
<dbReference type="PANTHER" id="PTHR43428:SF1">
    <property type="entry name" value="ARSENATE REDUCTASE"/>
    <property type="match status" value="1"/>
</dbReference>
<organism evidence="3 4">
    <name type="scientific">Deinococcus yavapaiensis KR-236</name>
    <dbReference type="NCBI Taxonomy" id="694435"/>
    <lineage>
        <taxon>Bacteria</taxon>
        <taxon>Thermotogati</taxon>
        <taxon>Deinococcota</taxon>
        <taxon>Deinococci</taxon>
        <taxon>Deinococcales</taxon>
        <taxon>Deinococcaceae</taxon>
        <taxon>Deinococcus</taxon>
    </lineage>
</organism>
<keyword evidence="4" id="KW-1185">Reference proteome</keyword>
<dbReference type="PANTHER" id="PTHR43428">
    <property type="entry name" value="ARSENATE REDUCTASE"/>
    <property type="match status" value="1"/>
</dbReference>
<dbReference type="CDD" id="cd16345">
    <property type="entry name" value="LMWP_ArsC"/>
    <property type="match status" value="1"/>
</dbReference>
<dbReference type="SMART" id="SM00226">
    <property type="entry name" value="LMWPc"/>
    <property type="match status" value="1"/>
</dbReference>